<evidence type="ECO:0000256" key="2">
    <source>
        <dbReference type="ARBA" id="ARBA00022448"/>
    </source>
</evidence>
<feature type="transmembrane region" description="Helical" evidence="10">
    <location>
        <begin position="137"/>
        <end position="159"/>
    </location>
</feature>
<feature type="transmembrane region" description="Helical" evidence="10">
    <location>
        <begin position="56"/>
        <end position="75"/>
    </location>
</feature>
<dbReference type="GO" id="GO:0015808">
    <property type="term" value="P:L-alanine transport"/>
    <property type="evidence" value="ECO:0007669"/>
    <property type="project" value="TreeGrafter"/>
</dbReference>
<keyword evidence="4" id="KW-0997">Cell inner membrane</keyword>
<dbReference type="GO" id="GO:0015192">
    <property type="term" value="F:L-phenylalanine transmembrane transporter activity"/>
    <property type="evidence" value="ECO:0007669"/>
    <property type="project" value="TreeGrafter"/>
</dbReference>
<dbReference type="GO" id="GO:0015188">
    <property type="term" value="F:L-isoleucine transmembrane transporter activity"/>
    <property type="evidence" value="ECO:0007669"/>
    <property type="project" value="TreeGrafter"/>
</dbReference>
<evidence type="ECO:0000256" key="5">
    <source>
        <dbReference type="ARBA" id="ARBA00022692"/>
    </source>
</evidence>
<reference evidence="11 12" key="1">
    <citation type="submission" date="2019-05" db="EMBL/GenBank/DDBJ databases">
        <authorList>
            <person name="Zhou X."/>
        </authorList>
    </citation>
    <scope>NUCLEOTIDE SEQUENCE [LARGE SCALE GENOMIC DNA]</scope>
    <source>
        <strain evidence="11 12">DSM 432</strain>
    </source>
</reference>
<name>A0A6C1KJC3_XANAU</name>
<keyword evidence="6" id="KW-0029">Amino-acid transport</keyword>
<organism evidence="11 12">
    <name type="scientific">Xanthobacter autotrophicus</name>
    <dbReference type="NCBI Taxonomy" id="280"/>
    <lineage>
        <taxon>Bacteria</taxon>
        <taxon>Pseudomonadati</taxon>
        <taxon>Pseudomonadota</taxon>
        <taxon>Alphaproteobacteria</taxon>
        <taxon>Hyphomicrobiales</taxon>
        <taxon>Xanthobacteraceae</taxon>
        <taxon>Xanthobacter</taxon>
    </lineage>
</organism>
<feature type="transmembrane region" description="Helical" evidence="10">
    <location>
        <begin position="30"/>
        <end position="49"/>
    </location>
</feature>
<dbReference type="GO" id="GO:0015190">
    <property type="term" value="F:L-leucine transmembrane transporter activity"/>
    <property type="evidence" value="ECO:0007669"/>
    <property type="project" value="TreeGrafter"/>
</dbReference>
<dbReference type="OrthoDB" id="9807115at2"/>
<evidence type="ECO:0000256" key="1">
    <source>
        <dbReference type="ARBA" id="ARBA00004651"/>
    </source>
</evidence>
<keyword evidence="5 10" id="KW-0812">Transmembrane</keyword>
<dbReference type="GO" id="GO:0042941">
    <property type="term" value="P:D-alanine transmembrane transport"/>
    <property type="evidence" value="ECO:0007669"/>
    <property type="project" value="TreeGrafter"/>
</dbReference>
<evidence type="ECO:0000256" key="6">
    <source>
        <dbReference type="ARBA" id="ARBA00022970"/>
    </source>
</evidence>
<comment type="similarity">
    <text evidence="9">Belongs to the binding-protein-dependent transport system permease family. LivHM subfamily.</text>
</comment>
<evidence type="ECO:0000256" key="8">
    <source>
        <dbReference type="ARBA" id="ARBA00023136"/>
    </source>
</evidence>
<feature type="transmembrane region" description="Helical" evidence="10">
    <location>
        <begin position="185"/>
        <end position="208"/>
    </location>
</feature>
<comment type="subcellular location">
    <subcellularLocation>
        <location evidence="1">Cell membrane</location>
        <topology evidence="1">Multi-pass membrane protein</topology>
    </subcellularLocation>
</comment>
<dbReference type="Proteomes" id="UP000305131">
    <property type="component" value="Unassembled WGS sequence"/>
</dbReference>
<dbReference type="GO" id="GO:0005886">
    <property type="term" value="C:plasma membrane"/>
    <property type="evidence" value="ECO:0007669"/>
    <property type="project" value="UniProtKB-SubCell"/>
</dbReference>
<dbReference type="EMBL" id="VAUP01000010">
    <property type="protein sequence ID" value="TLX44310.1"/>
    <property type="molecule type" value="Genomic_DNA"/>
</dbReference>
<evidence type="ECO:0000313" key="12">
    <source>
        <dbReference type="Proteomes" id="UP000305131"/>
    </source>
</evidence>
<keyword evidence="8 10" id="KW-0472">Membrane</keyword>
<dbReference type="InterPro" id="IPR052157">
    <property type="entry name" value="BCAA_transport_permease"/>
</dbReference>
<dbReference type="PANTHER" id="PTHR11795">
    <property type="entry name" value="BRANCHED-CHAIN AMINO ACID TRANSPORT SYSTEM PERMEASE PROTEIN LIVH"/>
    <property type="match status" value="1"/>
</dbReference>
<dbReference type="PANTHER" id="PTHR11795:SF371">
    <property type="entry name" value="HIGH-AFFINITY BRANCHED-CHAIN AMINO ACID TRANSPORT SYSTEM PERMEASE PROTEIN LIVH"/>
    <property type="match status" value="1"/>
</dbReference>
<dbReference type="RefSeq" id="WP_138398161.1">
    <property type="nucleotide sequence ID" value="NZ_JBAFVI010000015.1"/>
</dbReference>
<sequence>MQMFINALATAAILAPAAVAFTLIFTLFRYANFAAGGFVTVGAFAAWTLNAPLGLPLWAGGVGAMGVCAGAVALSDRVVFRPLRGRSGGTLLLVSIALSFVIENIIRFCFGAQVKGFDLPLTGPMVFAGLRVPKETVWVISISLIATLAVGALLTFTPIGRALRAVADNASLANVRGLPVPGVEAFGVIVAGALFGLSGTLVGVDLAIDPNLNWAIAIPVIAAAIVGGLGSPLGAAIGAVVIGLAEELTAAHFSPTYKGAVGFVVIALVLLLRPQGLLGTKVERK</sequence>
<dbReference type="GO" id="GO:0005304">
    <property type="term" value="F:L-valine transmembrane transporter activity"/>
    <property type="evidence" value="ECO:0007669"/>
    <property type="project" value="TreeGrafter"/>
</dbReference>
<feature type="transmembrane region" description="Helical" evidence="10">
    <location>
        <begin position="220"/>
        <end position="245"/>
    </location>
</feature>
<dbReference type="AlphaFoldDB" id="A0A6C1KJC3"/>
<evidence type="ECO:0000256" key="3">
    <source>
        <dbReference type="ARBA" id="ARBA00022475"/>
    </source>
</evidence>
<dbReference type="GeneID" id="95772550"/>
<feature type="transmembrane region" description="Helical" evidence="10">
    <location>
        <begin position="257"/>
        <end position="278"/>
    </location>
</feature>
<accession>A0A6C1KJC3</accession>
<evidence type="ECO:0000256" key="9">
    <source>
        <dbReference type="ARBA" id="ARBA00037998"/>
    </source>
</evidence>
<dbReference type="Pfam" id="PF02653">
    <property type="entry name" value="BPD_transp_2"/>
    <property type="match status" value="1"/>
</dbReference>
<evidence type="ECO:0000313" key="11">
    <source>
        <dbReference type="EMBL" id="TLX44310.1"/>
    </source>
</evidence>
<keyword evidence="7 10" id="KW-1133">Transmembrane helix</keyword>
<keyword evidence="2" id="KW-0813">Transport</keyword>
<protein>
    <submittedName>
        <fullName evidence="11">Branched-chain amino acid ABC transporter permease</fullName>
    </submittedName>
</protein>
<dbReference type="InterPro" id="IPR001851">
    <property type="entry name" value="ABC_transp_permease"/>
</dbReference>
<proteinExistence type="inferred from homology"/>
<evidence type="ECO:0000256" key="4">
    <source>
        <dbReference type="ARBA" id="ARBA00022519"/>
    </source>
</evidence>
<comment type="caution">
    <text evidence="11">The sequence shown here is derived from an EMBL/GenBank/DDBJ whole genome shotgun (WGS) entry which is preliminary data.</text>
</comment>
<dbReference type="GO" id="GO:1903806">
    <property type="term" value="P:L-isoleucine import across plasma membrane"/>
    <property type="evidence" value="ECO:0007669"/>
    <property type="project" value="TreeGrafter"/>
</dbReference>
<feature type="transmembrane region" description="Helical" evidence="10">
    <location>
        <begin position="87"/>
        <end position="106"/>
    </location>
</feature>
<evidence type="ECO:0000256" key="7">
    <source>
        <dbReference type="ARBA" id="ARBA00022989"/>
    </source>
</evidence>
<evidence type="ECO:0000256" key="10">
    <source>
        <dbReference type="SAM" id="Phobius"/>
    </source>
</evidence>
<keyword evidence="3" id="KW-1003">Cell membrane</keyword>
<gene>
    <name evidence="11" type="ORF">FBQ73_03655</name>
</gene>
<dbReference type="CDD" id="cd06582">
    <property type="entry name" value="TM_PBP1_LivH_like"/>
    <property type="match status" value="1"/>
</dbReference>